<comment type="catalytic activity">
    <reaction evidence="3 4">
        <text>an acyl phosphate + H2O = a carboxylate + phosphate + H(+)</text>
        <dbReference type="Rhea" id="RHEA:14965"/>
        <dbReference type="ChEBI" id="CHEBI:15377"/>
        <dbReference type="ChEBI" id="CHEBI:15378"/>
        <dbReference type="ChEBI" id="CHEBI:29067"/>
        <dbReference type="ChEBI" id="CHEBI:43474"/>
        <dbReference type="ChEBI" id="CHEBI:59918"/>
        <dbReference type="EC" id="3.6.1.7"/>
    </reaction>
</comment>
<comment type="similarity">
    <text evidence="1 5">Belongs to the acylphosphatase family.</text>
</comment>
<dbReference type="PROSITE" id="PS51160">
    <property type="entry name" value="ACYLPHOSPHATASE_3"/>
    <property type="match status" value="1"/>
</dbReference>
<dbReference type="AlphaFoldDB" id="A0A562PGL4"/>
<keyword evidence="4" id="KW-0378">Hydrolase</keyword>
<evidence type="ECO:0000256" key="1">
    <source>
        <dbReference type="ARBA" id="ARBA00005614"/>
    </source>
</evidence>
<feature type="active site" evidence="4">
    <location>
        <position position="75"/>
    </location>
</feature>
<dbReference type="PRINTS" id="PR00112">
    <property type="entry name" value="ACYLPHPHTASE"/>
</dbReference>
<sequence length="132" mass="14156">MPEYRNALAGTVGVCDKHPAQRDARLRYTGPYRTTQRQDDMATRLIIEGTVQGVGFRYAMAAQATALGLTGWVCNRHDGNVEACFSGPQRDVEALVAWARHGPPGARVTGVTRSAADDAEAAGTGFHIVATR</sequence>
<dbReference type="InterPro" id="IPR036046">
    <property type="entry name" value="Acylphosphatase-like_dom_sf"/>
</dbReference>
<dbReference type="GO" id="GO:0003998">
    <property type="term" value="F:acylphosphatase activity"/>
    <property type="evidence" value="ECO:0007669"/>
    <property type="project" value="UniProtKB-EC"/>
</dbReference>
<dbReference type="PANTHER" id="PTHR47268:SF4">
    <property type="entry name" value="ACYLPHOSPHATASE"/>
    <property type="match status" value="1"/>
</dbReference>
<accession>A0A562PGL4</accession>
<evidence type="ECO:0000256" key="2">
    <source>
        <dbReference type="ARBA" id="ARBA00012150"/>
    </source>
</evidence>
<feature type="domain" description="Acylphosphatase-like" evidence="6">
    <location>
        <begin position="42"/>
        <end position="130"/>
    </location>
</feature>
<dbReference type="PANTHER" id="PTHR47268">
    <property type="entry name" value="ACYLPHOSPHATASE"/>
    <property type="match status" value="1"/>
</dbReference>
<reference evidence="7 8" key="1">
    <citation type="journal article" date="2015" name="Stand. Genomic Sci.">
        <title>Genomic Encyclopedia of Bacterial and Archaeal Type Strains, Phase III: the genomes of soil and plant-associated and newly described type strains.</title>
        <authorList>
            <person name="Whitman W.B."/>
            <person name="Woyke T."/>
            <person name="Klenk H.P."/>
            <person name="Zhou Y."/>
            <person name="Lilburn T.G."/>
            <person name="Beck B.J."/>
            <person name="De Vos P."/>
            <person name="Vandamme P."/>
            <person name="Eisen J.A."/>
            <person name="Garrity G."/>
            <person name="Hugenholtz P."/>
            <person name="Kyrpides N.C."/>
        </authorList>
    </citation>
    <scope>NUCLEOTIDE SEQUENCE [LARGE SCALE GENOMIC DNA]</scope>
    <source>
        <strain evidence="7 8">CGMCC 1.10685</strain>
    </source>
</reference>
<dbReference type="Proteomes" id="UP000315112">
    <property type="component" value="Unassembled WGS sequence"/>
</dbReference>
<name>A0A562PGL4_9BURK</name>
<dbReference type="PROSITE" id="PS00150">
    <property type="entry name" value="ACYLPHOSPHATASE_1"/>
    <property type="match status" value="1"/>
</dbReference>
<feature type="active site" evidence="4">
    <location>
        <position position="57"/>
    </location>
</feature>
<dbReference type="EC" id="3.6.1.7" evidence="2 4"/>
<dbReference type="EMBL" id="VLKW01000012">
    <property type="protein sequence ID" value="TWI43581.1"/>
    <property type="molecule type" value="Genomic_DNA"/>
</dbReference>
<dbReference type="Gene3D" id="3.30.70.100">
    <property type="match status" value="1"/>
</dbReference>
<evidence type="ECO:0000259" key="6">
    <source>
        <dbReference type="PROSITE" id="PS51160"/>
    </source>
</evidence>
<evidence type="ECO:0000313" key="8">
    <source>
        <dbReference type="Proteomes" id="UP000315112"/>
    </source>
</evidence>
<dbReference type="InterPro" id="IPR020456">
    <property type="entry name" value="Acylphosphatase"/>
</dbReference>
<evidence type="ECO:0000256" key="3">
    <source>
        <dbReference type="ARBA" id="ARBA00047645"/>
    </source>
</evidence>
<organism evidence="7 8">
    <name type="scientific">Pseudoduganella flava</name>
    <dbReference type="NCBI Taxonomy" id="871742"/>
    <lineage>
        <taxon>Bacteria</taxon>
        <taxon>Pseudomonadati</taxon>
        <taxon>Pseudomonadota</taxon>
        <taxon>Betaproteobacteria</taxon>
        <taxon>Burkholderiales</taxon>
        <taxon>Oxalobacteraceae</taxon>
        <taxon>Telluria group</taxon>
        <taxon>Pseudoduganella</taxon>
    </lineage>
</organism>
<comment type="caution">
    <text evidence="7">The sequence shown here is derived from an EMBL/GenBank/DDBJ whole genome shotgun (WGS) entry which is preliminary data.</text>
</comment>
<evidence type="ECO:0000256" key="4">
    <source>
        <dbReference type="PROSITE-ProRule" id="PRU00520"/>
    </source>
</evidence>
<proteinExistence type="inferred from homology"/>
<evidence type="ECO:0000256" key="5">
    <source>
        <dbReference type="RuleBase" id="RU004168"/>
    </source>
</evidence>
<gene>
    <name evidence="7" type="ORF">IP92_05146</name>
</gene>
<dbReference type="InterPro" id="IPR017968">
    <property type="entry name" value="Acylphosphatase_CS"/>
</dbReference>
<protein>
    <recommendedName>
        <fullName evidence="2 4">acylphosphatase</fullName>
        <ecNumber evidence="2 4">3.6.1.7</ecNumber>
    </recommendedName>
</protein>
<dbReference type="InterPro" id="IPR001792">
    <property type="entry name" value="Acylphosphatase-like_dom"/>
</dbReference>
<evidence type="ECO:0000313" key="7">
    <source>
        <dbReference type="EMBL" id="TWI43581.1"/>
    </source>
</evidence>
<dbReference type="Pfam" id="PF00708">
    <property type="entry name" value="Acylphosphatase"/>
    <property type="match status" value="1"/>
</dbReference>
<dbReference type="SUPFAM" id="SSF54975">
    <property type="entry name" value="Acylphosphatase/BLUF domain-like"/>
    <property type="match status" value="1"/>
</dbReference>